<proteinExistence type="inferred from homology"/>
<dbReference type="InterPro" id="IPR005320">
    <property type="entry name" value="Peptidase_S51"/>
</dbReference>
<dbReference type="EMBL" id="CAFBLM010000072">
    <property type="protein sequence ID" value="CAB4879313.1"/>
    <property type="molecule type" value="Genomic_DNA"/>
</dbReference>
<evidence type="ECO:0000256" key="3">
    <source>
        <dbReference type="ARBA" id="ARBA00022801"/>
    </source>
</evidence>
<dbReference type="Pfam" id="PF03575">
    <property type="entry name" value="Peptidase_S51"/>
    <property type="match status" value="1"/>
</dbReference>
<reference evidence="5" key="1">
    <citation type="submission" date="2020-05" db="EMBL/GenBank/DDBJ databases">
        <authorList>
            <person name="Chiriac C."/>
            <person name="Salcher M."/>
            <person name="Ghai R."/>
            <person name="Kavagutti S V."/>
        </authorList>
    </citation>
    <scope>NUCLEOTIDE SEQUENCE</scope>
</reference>
<evidence type="ECO:0000313" key="5">
    <source>
        <dbReference type="EMBL" id="CAB4879313.1"/>
    </source>
</evidence>
<name>A0A6J7EI90_9ZZZZ</name>
<keyword evidence="3" id="KW-0378">Hydrolase</keyword>
<keyword evidence="4" id="KW-0720">Serine protease</keyword>
<protein>
    <submittedName>
        <fullName evidence="5">Unannotated protein</fullName>
    </submittedName>
</protein>
<organism evidence="5">
    <name type="scientific">freshwater metagenome</name>
    <dbReference type="NCBI Taxonomy" id="449393"/>
    <lineage>
        <taxon>unclassified sequences</taxon>
        <taxon>metagenomes</taxon>
        <taxon>ecological metagenomes</taxon>
    </lineage>
</organism>
<gene>
    <name evidence="5" type="ORF">UFOPK3401_01300</name>
</gene>
<keyword evidence="2" id="KW-0645">Protease</keyword>
<evidence type="ECO:0000256" key="1">
    <source>
        <dbReference type="ARBA" id="ARBA00006534"/>
    </source>
</evidence>
<dbReference type="InterPro" id="IPR029062">
    <property type="entry name" value="Class_I_gatase-like"/>
</dbReference>
<dbReference type="GO" id="GO:0006508">
    <property type="term" value="P:proteolysis"/>
    <property type="evidence" value="ECO:0007669"/>
    <property type="project" value="UniProtKB-KW"/>
</dbReference>
<accession>A0A6J7EI90</accession>
<sequence length="244" mass="24559">MICLQGGAEFGADCIAMDRLLVEAARNAGRTGDIVVTALAGASGFEYDTANNNGIRHFSSIVKSVYGNDDAPSVIAAPDARGDEAGAQAALRSASIIVLPGGSPSRLLSALIEHKLDQLLKEFLDGSGGILMGASAGAMVLCEQTWLPDRGKLAAGLALVPGCLVLPHFSAGGLGRLDSVGGAGPAITVLGLPEQSGLIVQTSSTSQTALVMTSVGAKPSTVIKPNSGEQLLALGQSLTVEVPA</sequence>
<comment type="similarity">
    <text evidence="1">Belongs to the peptidase S51 family.</text>
</comment>
<dbReference type="SUPFAM" id="SSF52317">
    <property type="entry name" value="Class I glutamine amidotransferase-like"/>
    <property type="match status" value="1"/>
</dbReference>
<dbReference type="Gene3D" id="3.40.50.880">
    <property type="match status" value="1"/>
</dbReference>
<dbReference type="GO" id="GO:0008236">
    <property type="term" value="F:serine-type peptidase activity"/>
    <property type="evidence" value="ECO:0007669"/>
    <property type="project" value="UniProtKB-KW"/>
</dbReference>
<evidence type="ECO:0000256" key="4">
    <source>
        <dbReference type="ARBA" id="ARBA00022825"/>
    </source>
</evidence>
<dbReference type="AlphaFoldDB" id="A0A6J7EI90"/>
<evidence type="ECO:0000256" key="2">
    <source>
        <dbReference type="ARBA" id="ARBA00022670"/>
    </source>
</evidence>